<evidence type="ECO:0000313" key="8">
    <source>
        <dbReference type="Proteomes" id="UP001194539"/>
    </source>
</evidence>
<gene>
    <name evidence="7" type="ORF">H1B27_32325</name>
</gene>
<evidence type="ECO:0000256" key="3">
    <source>
        <dbReference type="ARBA" id="ARBA00022679"/>
    </source>
</evidence>
<evidence type="ECO:0000256" key="4">
    <source>
        <dbReference type="ARBA" id="ARBA00022898"/>
    </source>
</evidence>
<dbReference type="InterPro" id="IPR015421">
    <property type="entry name" value="PyrdxlP-dep_Trfase_major"/>
</dbReference>
<organism evidence="7 8">
    <name type="scientific">Bradyrhizobium diversitatis</name>
    <dbReference type="NCBI Taxonomy" id="2755406"/>
    <lineage>
        <taxon>Bacteria</taxon>
        <taxon>Pseudomonadati</taxon>
        <taxon>Pseudomonadota</taxon>
        <taxon>Alphaproteobacteria</taxon>
        <taxon>Hyphomicrobiales</taxon>
        <taxon>Nitrobacteraceae</taxon>
        <taxon>Bradyrhizobium</taxon>
    </lineage>
</organism>
<protein>
    <submittedName>
        <fullName evidence="7">Aminotransferase class I/II-fold pyridoxal phosphate-dependent enzyme</fullName>
    </submittedName>
</protein>
<name>A0ABS0PC92_9BRAD</name>
<feature type="domain" description="Aminotransferase class I/classII large" evidence="6">
    <location>
        <begin position="34"/>
        <end position="354"/>
    </location>
</feature>
<comment type="similarity">
    <text evidence="1">Belongs to the class-II pyridoxal-phosphate-dependent aminotransferase family. Histidinol-phosphate aminotransferase subfamily.</text>
</comment>
<accession>A0ABS0PC92</accession>
<dbReference type="PANTHER" id="PTHR43643:SF3">
    <property type="entry name" value="HISTIDINOL-PHOSPHATE AMINOTRANSFERASE"/>
    <property type="match status" value="1"/>
</dbReference>
<dbReference type="InterPro" id="IPR050106">
    <property type="entry name" value="HistidinolP_aminotransfase"/>
</dbReference>
<dbReference type="EMBL" id="JACEGD010000040">
    <property type="protein sequence ID" value="MBH5390926.1"/>
    <property type="molecule type" value="Genomic_DNA"/>
</dbReference>
<reference evidence="7 8" key="1">
    <citation type="submission" date="2020-07" db="EMBL/GenBank/DDBJ databases">
        <title>Bradyrhizobium diversity isolated from nodules of indigenous legumes of Western Australia.</title>
        <authorList>
            <person name="Klepa M.S."/>
        </authorList>
    </citation>
    <scope>NUCLEOTIDE SEQUENCE [LARGE SCALE GENOMIC DNA]</scope>
    <source>
        <strain evidence="7 8">CNPSo 4019</strain>
    </source>
</reference>
<sequence length="365" mass="39048">MGAASLNRRDCLITSCLALSGLAKPAAASVAQSDLIRLSLNENPFGPSPRALAAVRDQLGELCRYGGDLGAALTELLALRERVPDDQIVIGDILKPLGSHLAQGAPLGAEFIYSEPGYAALVDAARPSGGVVVGVPLNSRLENDLDAIAAKVSERTRAIYLVNPHNPSGTVSDPAAFRAHVRAMSKQTAVIVDEAYLEFDPDFEKRTVMDLVRAGENVVVFRTFDKMFGLAGLGLGYAAAPPALATSLKRAGFGRVDALDRLALVAAAASIRDIDYVATTRTKVAAERDKWYQLLASLKLRHSDSQANFIFFEADRPQTEIAAALRSKGIDIGRAFPPLERWVRITIGLPHENAATRAAVAELLR</sequence>
<keyword evidence="8" id="KW-1185">Reference proteome</keyword>
<dbReference type="PANTHER" id="PTHR43643">
    <property type="entry name" value="HISTIDINOL-PHOSPHATE AMINOTRANSFERASE 2"/>
    <property type="match status" value="1"/>
</dbReference>
<dbReference type="Gene3D" id="3.90.1150.10">
    <property type="entry name" value="Aspartate Aminotransferase, domain 1"/>
    <property type="match status" value="1"/>
</dbReference>
<evidence type="ECO:0000313" key="7">
    <source>
        <dbReference type="EMBL" id="MBH5390926.1"/>
    </source>
</evidence>
<dbReference type="Gene3D" id="3.40.640.10">
    <property type="entry name" value="Type I PLP-dependent aspartate aminotransferase-like (Major domain)"/>
    <property type="match status" value="1"/>
</dbReference>
<comment type="caution">
    <text evidence="7">The sequence shown here is derived from an EMBL/GenBank/DDBJ whole genome shotgun (WGS) entry which is preliminary data.</text>
</comment>
<keyword evidence="4" id="KW-0663">Pyridoxal phosphate</keyword>
<evidence type="ECO:0000256" key="2">
    <source>
        <dbReference type="ARBA" id="ARBA00022576"/>
    </source>
</evidence>
<evidence type="ECO:0000256" key="1">
    <source>
        <dbReference type="ARBA" id="ARBA00007970"/>
    </source>
</evidence>
<dbReference type="InterPro" id="IPR015424">
    <property type="entry name" value="PyrdxlP-dep_Trfase"/>
</dbReference>
<dbReference type="CDD" id="cd00609">
    <property type="entry name" value="AAT_like"/>
    <property type="match status" value="1"/>
</dbReference>
<dbReference type="InterPro" id="IPR004839">
    <property type="entry name" value="Aminotransferase_I/II_large"/>
</dbReference>
<dbReference type="Proteomes" id="UP001194539">
    <property type="component" value="Unassembled WGS sequence"/>
</dbReference>
<dbReference type="SUPFAM" id="SSF53383">
    <property type="entry name" value="PLP-dependent transferases"/>
    <property type="match status" value="1"/>
</dbReference>
<comment type="pathway">
    <text evidence="5">Amino-acid biosynthesis.</text>
</comment>
<evidence type="ECO:0000256" key="5">
    <source>
        <dbReference type="ARBA" id="ARBA00029440"/>
    </source>
</evidence>
<proteinExistence type="inferred from homology"/>
<dbReference type="GO" id="GO:0008483">
    <property type="term" value="F:transaminase activity"/>
    <property type="evidence" value="ECO:0007669"/>
    <property type="project" value="UniProtKB-KW"/>
</dbReference>
<evidence type="ECO:0000259" key="6">
    <source>
        <dbReference type="Pfam" id="PF00155"/>
    </source>
</evidence>
<keyword evidence="3" id="KW-0808">Transferase</keyword>
<dbReference type="InterPro" id="IPR015422">
    <property type="entry name" value="PyrdxlP-dep_Trfase_small"/>
</dbReference>
<keyword evidence="2 7" id="KW-0032">Aminotransferase</keyword>
<dbReference type="Pfam" id="PF00155">
    <property type="entry name" value="Aminotran_1_2"/>
    <property type="match status" value="1"/>
</dbReference>